<keyword evidence="2" id="KW-0418">Kinase</keyword>
<dbReference type="InterPro" id="IPR011009">
    <property type="entry name" value="Kinase-like_dom_sf"/>
</dbReference>
<dbReference type="Proteomes" id="UP000800200">
    <property type="component" value="Unassembled WGS sequence"/>
</dbReference>
<dbReference type="GO" id="GO:0004674">
    <property type="term" value="F:protein serine/threonine kinase activity"/>
    <property type="evidence" value="ECO:0007669"/>
    <property type="project" value="TreeGrafter"/>
</dbReference>
<keyword evidence="2" id="KW-0808">Transferase</keyword>
<dbReference type="PROSITE" id="PS00108">
    <property type="entry name" value="PROTEIN_KINASE_ST"/>
    <property type="match status" value="1"/>
</dbReference>
<evidence type="ECO:0000313" key="2">
    <source>
        <dbReference type="EMBL" id="KAF2175442.1"/>
    </source>
</evidence>
<keyword evidence="3" id="KW-1185">Reference proteome</keyword>
<dbReference type="SUPFAM" id="SSF56112">
    <property type="entry name" value="Protein kinase-like (PK-like)"/>
    <property type="match status" value="1"/>
</dbReference>
<dbReference type="PROSITE" id="PS50011">
    <property type="entry name" value="PROTEIN_KINASE_DOM"/>
    <property type="match status" value="1"/>
</dbReference>
<dbReference type="PANTHER" id="PTHR24359:SF1">
    <property type="entry name" value="INHIBITOR OF NUCLEAR FACTOR KAPPA-B KINASE EPSILON SUBUNIT HOMOLOG 1-RELATED"/>
    <property type="match status" value="1"/>
</dbReference>
<dbReference type="GO" id="GO:0005524">
    <property type="term" value="F:ATP binding"/>
    <property type="evidence" value="ECO:0007669"/>
    <property type="project" value="InterPro"/>
</dbReference>
<dbReference type="SMART" id="SM00220">
    <property type="entry name" value="S_TKc"/>
    <property type="match status" value="1"/>
</dbReference>
<evidence type="ECO:0000313" key="3">
    <source>
        <dbReference type="Proteomes" id="UP000800200"/>
    </source>
</evidence>
<sequence>MSESRREPNQVIPTDVDTMSEHTGIVVCEGQHLDITDRDILPFRHVKNLGMGGSALVEMVEEKKNGRKFAHKAFHKYYGTALEKAKQAFRNEIEIMKRLSSHPHIIRVFATYTCGRDLGMLLTPVADNGDLAAYLQKMLDSGKPPTPEQNIILDRSFGCLISGLAFIHKHTIRHKDIKPQNILIHNGRVIYTDFGIALDASQQDTTTVGNPGVLTRRYCAPEVANWEKRNRKSDVFSLGCVFIEVLAVLEPQIGFGVVDSHPYWKAIDGIRDVLNRSTTSKPNRDQMLRVCYDMLEPKHGDRTSAEGLLHNMNLLWNPWSDPVFECFCNDCAPKQEPGITSAETALSAQQQRSEELVAFSASSSSISDPTVWKGGGVAQQHLAFHPNYSIGPMSNKHCSKGSIIRKGWGDRVNFQASYGLKITPEGYEEGDAILEAMQRQQERF</sequence>
<dbReference type="OrthoDB" id="4062651at2759"/>
<accession>A0A6A6DAW6</accession>
<dbReference type="EMBL" id="ML994733">
    <property type="protein sequence ID" value="KAF2175442.1"/>
    <property type="molecule type" value="Genomic_DNA"/>
</dbReference>
<dbReference type="CDD" id="cd00180">
    <property type="entry name" value="PKc"/>
    <property type="match status" value="1"/>
</dbReference>
<dbReference type="AlphaFoldDB" id="A0A6A6DAW6"/>
<feature type="domain" description="Protein kinase" evidence="1">
    <location>
        <begin position="43"/>
        <end position="320"/>
    </location>
</feature>
<dbReference type="Pfam" id="PF00069">
    <property type="entry name" value="Pkinase"/>
    <property type="match status" value="1"/>
</dbReference>
<reference evidence="2" key="1">
    <citation type="journal article" date="2020" name="Stud. Mycol.">
        <title>101 Dothideomycetes genomes: a test case for predicting lifestyles and emergence of pathogens.</title>
        <authorList>
            <person name="Haridas S."/>
            <person name="Albert R."/>
            <person name="Binder M."/>
            <person name="Bloem J."/>
            <person name="Labutti K."/>
            <person name="Salamov A."/>
            <person name="Andreopoulos B."/>
            <person name="Baker S."/>
            <person name="Barry K."/>
            <person name="Bills G."/>
            <person name="Bluhm B."/>
            <person name="Cannon C."/>
            <person name="Castanera R."/>
            <person name="Culley D."/>
            <person name="Daum C."/>
            <person name="Ezra D."/>
            <person name="Gonzalez J."/>
            <person name="Henrissat B."/>
            <person name="Kuo A."/>
            <person name="Liang C."/>
            <person name="Lipzen A."/>
            <person name="Lutzoni F."/>
            <person name="Magnuson J."/>
            <person name="Mondo S."/>
            <person name="Nolan M."/>
            <person name="Ohm R."/>
            <person name="Pangilinan J."/>
            <person name="Park H.-J."/>
            <person name="Ramirez L."/>
            <person name="Alfaro M."/>
            <person name="Sun H."/>
            <person name="Tritt A."/>
            <person name="Yoshinaga Y."/>
            <person name="Zwiers L.-H."/>
            <person name="Turgeon B."/>
            <person name="Goodwin S."/>
            <person name="Spatafora J."/>
            <person name="Crous P."/>
            <person name="Grigoriev I."/>
        </authorList>
    </citation>
    <scope>NUCLEOTIDE SEQUENCE</scope>
    <source>
        <strain evidence="2">CBS 207.26</strain>
    </source>
</reference>
<organism evidence="2 3">
    <name type="scientific">Zopfia rhizophila CBS 207.26</name>
    <dbReference type="NCBI Taxonomy" id="1314779"/>
    <lineage>
        <taxon>Eukaryota</taxon>
        <taxon>Fungi</taxon>
        <taxon>Dikarya</taxon>
        <taxon>Ascomycota</taxon>
        <taxon>Pezizomycotina</taxon>
        <taxon>Dothideomycetes</taxon>
        <taxon>Dothideomycetes incertae sedis</taxon>
        <taxon>Zopfiaceae</taxon>
        <taxon>Zopfia</taxon>
    </lineage>
</organism>
<evidence type="ECO:0000259" key="1">
    <source>
        <dbReference type="PROSITE" id="PS50011"/>
    </source>
</evidence>
<dbReference type="InterPro" id="IPR000719">
    <property type="entry name" value="Prot_kinase_dom"/>
</dbReference>
<gene>
    <name evidence="2" type="ORF">K469DRAFT_756255</name>
</gene>
<dbReference type="Gene3D" id="1.10.510.10">
    <property type="entry name" value="Transferase(Phosphotransferase) domain 1"/>
    <property type="match status" value="1"/>
</dbReference>
<name>A0A6A6DAW6_9PEZI</name>
<dbReference type="PANTHER" id="PTHR24359">
    <property type="entry name" value="SERINE/THREONINE-PROTEIN KINASE SBK1"/>
    <property type="match status" value="1"/>
</dbReference>
<protein>
    <submittedName>
        <fullName evidence="2">Kinase-like protein</fullName>
    </submittedName>
</protein>
<dbReference type="InterPro" id="IPR008271">
    <property type="entry name" value="Ser/Thr_kinase_AS"/>
</dbReference>
<proteinExistence type="predicted"/>